<keyword evidence="2" id="KW-0210">Decarboxylase</keyword>
<dbReference type="PANTHER" id="PTHR43727:SF2">
    <property type="entry name" value="GROUP IV DECARBOXYLASE"/>
    <property type="match status" value="1"/>
</dbReference>
<evidence type="ECO:0000256" key="5">
    <source>
        <dbReference type="PIRSR" id="PIRSR600183-50"/>
    </source>
</evidence>
<dbReference type="Pfam" id="PF03567">
    <property type="entry name" value="Sulfotransfer_2"/>
    <property type="match status" value="1"/>
</dbReference>
<dbReference type="GO" id="GO:0008146">
    <property type="term" value="F:sulfotransferase activity"/>
    <property type="evidence" value="ECO:0007669"/>
    <property type="project" value="InterPro"/>
</dbReference>
<dbReference type="GO" id="GO:0008836">
    <property type="term" value="F:diaminopimelate decarboxylase activity"/>
    <property type="evidence" value="ECO:0007669"/>
    <property type="project" value="InterPro"/>
</dbReference>
<organism evidence="7 8">
    <name type="scientific">Mesorhabditis belari</name>
    <dbReference type="NCBI Taxonomy" id="2138241"/>
    <lineage>
        <taxon>Eukaryota</taxon>
        <taxon>Metazoa</taxon>
        <taxon>Ecdysozoa</taxon>
        <taxon>Nematoda</taxon>
        <taxon>Chromadorea</taxon>
        <taxon>Rhabditida</taxon>
        <taxon>Rhabditina</taxon>
        <taxon>Rhabditomorpha</taxon>
        <taxon>Rhabditoidea</taxon>
        <taxon>Rhabditidae</taxon>
        <taxon>Mesorhabditinae</taxon>
        <taxon>Mesorhabditis</taxon>
    </lineage>
</organism>
<reference evidence="8" key="1">
    <citation type="submission" date="2024-02" db="UniProtKB">
        <authorList>
            <consortium name="WormBaseParasite"/>
        </authorList>
    </citation>
    <scope>IDENTIFICATION</scope>
</reference>
<dbReference type="Gene3D" id="2.40.37.10">
    <property type="entry name" value="Lyase, Ornithine Decarboxylase, Chain A, domain 1"/>
    <property type="match status" value="1"/>
</dbReference>
<dbReference type="AlphaFoldDB" id="A0AAF3EMH4"/>
<evidence type="ECO:0000313" key="8">
    <source>
        <dbReference type="WBParaSite" id="MBELARI_LOCUS15227"/>
    </source>
</evidence>
<accession>A0AAF3EMH4</accession>
<dbReference type="CDD" id="cd06828">
    <property type="entry name" value="PLPDE_III_DapDC"/>
    <property type="match status" value="1"/>
</dbReference>
<dbReference type="GO" id="GO:0016020">
    <property type="term" value="C:membrane"/>
    <property type="evidence" value="ECO:0007669"/>
    <property type="project" value="InterPro"/>
</dbReference>
<dbReference type="NCBIfam" id="TIGR01048">
    <property type="entry name" value="lysA"/>
    <property type="match status" value="1"/>
</dbReference>
<dbReference type="WBParaSite" id="MBELARI_LOCUS15227">
    <property type="protein sequence ID" value="MBELARI_LOCUS15227"/>
    <property type="gene ID" value="MBELARI_LOCUS15227"/>
</dbReference>
<dbReference type="InterPro" id="IPR029066">
    <property type="entry name" value="PLP-binding_barrel"/>
</dbReference>
<name>A0AAF3EMH4_9BILA</name>
<dbReference type="Gene3D" id="3.20.20.10">
    <property type="entry name" value="Alanine racemase"/>
    <property type="match status" value="1"/>
</dbReference>
<dbReference type="InterPro" id="IPR009006">
    <property type="entry name" value="Ala_racemase/Decarboxylase_C"/>
</dbReference>
<keyword evidence="7" id="KW-1185">Reference proteome</keyword>
<feature type="modified residue" description="N6-(pyridoxal phosphate)lysine" evidence="5">
    <location>
        <position position="46"/>
    </location>
</feature>
<dbReference type="InterPro" id="IPR000183">
    <property type="entry name" value="Orn/DAP/Arg_de-COase"/>
</dbReference>
<dbReference type="PANTHER" id="PTHR43727">
    <property type="entry name" value="DIAMINOPIMELATE DECARBOXYLASE"/>
    <property type="match status" value="1"/>
</dbReference>
<dbReference type="GO" id="GO:0009089">
    <property type="term" value="P:lysine biosynthetic process via diaminopimelate"/>
    <property type="evidence" value="ECO:0007669"/>
    <property type="project" value="InterPro"/>
</dbReference>
<dbReference type="SUPFAM" id="SSF51419">
    <property type="entry name" value="PLP-binding barrel"/>
    <property type="match status" value="1"/>
</dbReference>
<evidence type="ECO:0000256" key="3">
    <source>
        <dbReference type="ARBA" id="ARBA00022898"/>
    </source>
</evidence>
<feature type="active site" description="Proton donor" evidence="5">
    <location>
        <position position="336"/>
    </location>
</feature>
<comment type="cofactor">
    <cofactor evidence="1 5">
        <name>pyridoxal 5'-phosphate</name>
        <dbReference type="ChEBI" id="CHEBI:597326"/>
    </cofactor>
</comment>
<dbReference type="PRINTS" id="PR01179">
    <property type="entry name" value="ODADCRBXLASE"/>
</dbReference>
<protein>
    <recommendedName>
        <fullName evidence="6">Orn/DAP/Arg decarboxylase 2 N-terminal domain-containing protein</fullName>
    </recommendedName>
</protein>
<keyword evidence="4" id="KW-0456">Lyase</keyword>
<dbReference type="HAMAP" id="MF_02120">
    <property type="entry name" value="LysA"/>
    <property type="match status" value="1"/>
</dbReference>
<dbReference type="Pfam" id="PF02784">
    <property type="entry name" value="Orn_Arg_deC_N"/>
    <property type="match status" value="1"/>
</dbReference>
<evidence type="ECO:0000256" key="1">
    <source>
        <dbReference type="ARBA" id="ARBA00001933"/>
    </source>
</evidence>
<evidence type="ECO:0000256" key="2">
    <source>
        <dbReference type="ARBA" id="ARBA00022793"/>
    </source>
</evidence>
<dbReference type="SUPFAM" id="SSF50621">
    <property type="entry name" value="Alanine racemase C-terminal domain-like"/>
    <property type="match status" value="1"/>
</dbReference>
<evidence type="ECO:0000256" key="4">
    <source>
        <dbReference type="ARBA" id="ARBA00023239"/>
    </source>
</evidence>
<proteinExistence type="inferred from homology"/>
<dbReference type="InterPro" id="IPR002986">
    <property type="entry name" value="DAP_deCOOHase_LysA"/>
</dbReference>
<evidence type="ECO:0000313" key="7">
    <source>
        <dbReference type="Proteomes" id="UP000887575"/>
    </source>
</evidence>
<keyword evidence="3 5" id="KW-0663">Pyridoxal phosphate</keyword>
<evidence type="ECO:0000259" key="6">
    <source>
        <dbReference type="Pfam" id="PF02784"/>
    </source>
</evidence>
<dbReference type="Proteomes" id="UP000887575">
    <property type="component" value="Unassembled WGS sequence"/>
</dbReference>
<feature type="domain" description="Orn/DAP/Arg decarboxylase 2 N-terminal" evidence="6">
    <location>
        <begin position="35"/>
        <end position="269"/>
    </location>
</feature>
<sequence length="711" mass="81521">MEIFSSSQLVEIAHQFGTPIWVYSAEQIRKNIRELKCFDTIRYAQKAASNLNILRLMKDEGVMVDSVSLGELARSLRVGFDPKAEEVIFTADLIDFSTLETVIEKGITVNAGSLDMLRRIGEHSPGHRVWVRINPGFGHGHCNKTNTGGPQSKHGIWHTDLPEVIEIVEKYELKLIGIHMHIGSGVDYEHLTQVCKSMMNVIESVDVGGLRNLEAISAGGGLTVPYEKDEPEMDIQQYFSQWDEMKKLVEKVLNKKIQLEVEPGRFLVANAGVLVTQVHSIQHRPKDAADFILVDAGFNDLMRPSMYGSYHGMSVISQNDTKDRPIHEYAVAGPLCESGDVFTQHEGGIVTTRHLPQAQVGDFLVIHTTGAYGASMSSNYNSRPLAAEVLVESDGTARLIRKRQRIEDLINLEQKTLKIEDDLFNRYQYKLGDDEYRRALWAREQLCDGKDRCSLVPPFIEYESRQMIAPKFGISSCVIYKNFSTVMTSIICYIYDIFEYETHVSKLIADTYVVRFCKGKNEYTSFRAFKNMKPGIHQSWTNFVLVREPTERFLSGFINKCIGDANRENPCYNCDKNITCVLERQYESLQQIAQGKKFWHTVEDSHFAPQSWHCEMRNNYQNYTFIQYNSANTEEMINGLMNRFEELDVPLNVTANIANQVLSGRTFHATYKSKHRKRYEDEIRSSPYLRKLLTQMFFYDYILFQFPLPSF</sequence>
<dbReference type="InterPro" id="IPR005331">
    <property type="entry name" value="Sulfotransferase"/>
</dbReference>
<dbReference type="PRINTS" id="PR01181">
    <property type="entry name" value="DAPDCRBXLASE"/>
</dbReference>
<dbReference type="InterPro" id="IPR022644">
    <property type="entry name" value="De-COase2_N"/>
</dbReference>